<dbReference type="AlphaFoldDB" id="A0A8T0QD58"/>
<dbReference type="EMBL" id="CM029049">
    <property type="protein sequence ID" value="KAG2571890.1"/>
    <property type="molecule type" value="Genomic_DNA"/>
</dbReference>
<sequence>MARGKKLLVLLKDALSRNLVDTCSAGLTVDLTISVRQHGDNSFLLPPKQILPKPDQHLLAQGCTFATMSSASYSFLHHQASQSMEVKVGTVWRPLTYHLRASTAIRGER</sequence>
<reference evidence="1" key="1">
    <citation type="submission" date="2020-05" db="EMBL/GenBank/DDBJ databases">
        <title>WGS assembly of Panicum virgatum.</title>
        <authorList>
            <person name="Lovell J.T."/>
            <person name="Jenkins J."/>
            <person name="Shu S."/>
            <person name="Juenger T.E."/>
            <person name="Schmutz J."/>
        </authorList>
    </citation>
    <scope>NUCLEOTIDE SEQUENCE</scope>
    <source>
        <strain evidence="1">AP13</strain>
    </source>
</reference>
<accession>A0A8T0QD58</accession>
<comment type="caution">
    <text evidence="1">The sequence shown here is derived from an EMBL/GenBank/DDBJ whole genome shotgun (WGS) entry which is preliminary data.</text>
</comment>
<dbReference type="Proteomes" id="UP000823388">
    <property type="component" value="Chromosome 7K"/>
</dbReference>
<evidence type="ECO:0000313" key="2">
    <source>
        <dbReference type="Proteomes" id="UP000823388"/>
    </source>
</evidence>
<protein>
    <submittedName>
        <fullName evidence="1">Uncharacterized protein</fullName>
    </submittedName>
</protein>
<gene>
    <name evidence="1" type="ORF">PVAP13_7KG123241</name>
</gene>
<proteinExistence type="predicted"/>
<keyword evidence="2" id="KW-1185">Reference proteome</keyword>
<organism evidence="1 2">
    <name type="scientific">Panicum virgatum</name>
    <name type="common">Blackwell switchgrass</name>
    <dbReference type="NCBI Taxonomy" id="38727"/>
    <lineage>
        <taxon>Eukaryota</taxon>
        <taxon>Viridiplantae</taxon>
        <taxon>Streptophyta</taxon>
        <taxon>Embryophyta</taxon>
        <taxon>Tracheophyta</taxon>
        <taxon>Spermatophyta</taxon>
        <taxon>Magnoliopsida</taxon>
        <taxon>Liliopsida</taxon>
        <taxon>Poales</taxon>
        <taxon>Poaceae</taxon>
        <taxon>PACMAD clade</taxon>
        <taxon>Panicoideae</taxon>
        <taxon>Panicodae</taxon>
        <taxon>Paniceae</taxon>
        <taxon>Panicinae</taxon>
        <taxon>Panicum</taxon>
        <taxon>Panicum sect. Hiantes</taxon>
    </lineage>
</organism>
<name>A0A8T0QD58_PANVG</name>
<evidence type="ECO:0000313" key="1">
    <source>
        <dbReference type="EMBL" id="KAG2571890.1"/>
    </source>
</evidence>